<gene>
    <name evidence="8" type="ORF">FHX44_116636</name>
</gene>
<evidence type="ECO:0000256" key="3">
    <source>
        <dbReference type="ARBA" id="ARBA00022505"/>
    </source>
</evidence>
<dbReference type="GO" id="GO:0030288">
    <property type="term" value="C:outer membrane-bounded periplasmic space"/>
    <property type="evidence" value="ECO:0007669"/>
    <property type="project" value="TreeGrafter"/>
</dbReference>
<reference evidence="8 9" key="1">
    <citation type="submission" date="2019-06" db="EMBL/GenBank/DDBJ databases">
        <title>Sequencing the genomes of 1000 actinobacteria strains.</title>
        <authorList>
            <person name="Klenk H.-P."/>
        </authorList>
    </citation>
    <scope>NUCLEOTIDE SEQUENCE [LARGE SCALE GENOMIC DNA]</scope>
    <source>
        <strain evidence="8 9">DSM 45671</strain>
    </source>
</reference>
<feature type="domain" description="Molybdopterin oxidoreductase" evidence="6">
    <location>
        <begin position="51"/>
        <end position="502"/>
    </location>
</feature>
<evidence type="ECO:0000256" key="2">
    <source>
        <dbReference type="ARBA" id="ARBA00010312"/>
    </source>
</evidence>
<dbReference type="GO" id="GO:0016491">
    <property type="term" value="F:oxidoreductase activity"/>
    <property type="evidence" value="ECO:0007669"/>
    <property type="project" value="UniProtKB-KW"/>
</dbReference>
<dbReference type="EMBL" id="VIWU01000001">
    <property type="protein sequence ID" value="TWF80693.1"/>
    <property type="molecule type" value="Genomic_DNA"/>
</dbReference>
<name>A0A561T0R6_9PSEU</name>
<dbReference type="SUPFAM" id="SSF50692">
    <property type="entry name" value="ADC-like"/>
    <property type="match status" value="1"/>
</dbReference>
<dbReference type="InterPro" id="IPR009010">
    <property type="entry name" value="Asp_de-COase-like_dom_sf"/>
</dbReference>
<sequence>MTLHSSHWGAFEAVETAAGLEVRPDPTDPNPADALLRNVPAMLDERVRVLVPHVRRGFLERGAGPDERRGHDDFVPVGWEQALSLAARELDRVRTAFGNASIFGGSYGWGSAGRFHHAQSQVHRFLNVLGGYTRSVETYSLGAARPLLRRIVGNDDPIMRSTSLSVLAEHTELFVCFGGIPAKNAQVNAGGVTRHATVGHLRRARERGARFVLVSPLRDDLVADLDAEWITPVPGTDTALMFGLAHTLVRNGLHDGDFLRTHCAGFDEWWSYLDGRTDGVVRDAAWASRICAVPEERIVALAREMAAHRTMITLSWSLQRARYGEQPLWTGVALACVLGQIGLPGGGVGHGYGAMAGIGGPRAEGPLPTLPQGFNTVTDFIPVARIADMLLHPGDGFDFDGARLRYPDIRLVYWAGGNPFHHHQDLARLRRAFARPETVIVHEQFWTATARHADIVFPASTTLERDDLGCARESDALIAMPRVTEPRGEARSDFAIFRALAEELGVGKEFDEGRDEWEWLEHLYESWRAALAEGGDPGLDFAGFWAKGRIDLPRVSRDRVLYADFRADPVAHPLPTPSGRIEIASATIASFGYDDCPGHPTWLEPEFLAEPPGTGPFPLFLVANNPATRLHSQLDHGAGSADAKVAGREPVRMHPADAAARGLAAGDVVLVESRVGSVLAGLVPSDDVAPGVVQLSTGAWFDPSAPDVATCVHGNPNAVTTDIGTSRLAQGCTGQLSRVEVRKAPAPLPSVRAFVPPVRIPGDDALRAKPE</sequence>
<dbReference type="GO" id="GO:0009055">
    <property type="term" value="F:electron transfer activity"/>
    <property type="evidence" value="ECO:0007669"/>
    <property type="project" value="TreeGrafter"/>
</dbReference>
<dbReference type="RefSeq" id="WP_147259329.1">
    <property type="nucleotide sequence ID" value="NZ_VIWU01000001.1"/>
</dbReference>
<dbReference type="GO" id="GO:0030151">
    <property type="term" value="F:molybdenum ion binding"/>
    <property type="evidence" value="ECO:0007669"/>
    <property type="project" value="TreeGrafter"/>
</dbReference>
<feature type="domain" description="Molybdopterin dinucleotide-binding" evidence="7">
    <location>
        <begin position="619"/>
        <end position="732"/>
    </location>
</feature>
<keyword evidence="4" id="KW-0479">Metal-binding</keyword>
<evidence type="ECO:0000256" key="4">
    <source>
        <dbReference type="ARBA" id="ARBA00022723"/>
    </source>
</evidence>
<dbReference type="InterPro" id="IPR006657">
    <property type="entry name" value="MoPterin_dinucl-bd_dom"/>
</dbReference>
<accession>A0A561T0R6</accession>
<dbReference type="Pfam" id="PF00384">
    <property type="entry name" value="Molybdopterin"/>
    <property type="match status" value="1"/>
</dbReference>
<dbReference type="SUPFAM" id="SSF53706">
    <property type="entry name" value="Formate dehydrogenase/DMSO reductase, domains 1-3"/>
    <property type="match status" value="1"/>
</dbReference>
<organism evidence="8 9">
    <name type="scientific">Pseudonocardia hierapolitana</name>
    <dbReference type="NCBI Taxonomy" id="1128676"/>
    <lineage>
        <taxon>Bacteria</taxon>
        <taxon>Bacillati</taxon>
        <taxon>Actinomycetota</taxon>
        <taxon>Actinomycetes</taxon>
        <taxon>Pseudonocardiales</taxon>
        <taxon>Pseudonocardiaceae</taxon>
        <taxon>Pseudonocardia</taxon>
    </lineage>
</organism>
<dbReference type="PANTHER" id="PTHR43742">
    <property type="entry name" value="TRIMETHYLAMINE-N-OXIDE REDUCTASE"/>
    <property type="match status" value="1"/>
</dbReference>
<comment type="caution">
    <text evidence="8">The sequence shown here is derived from an EMBL/GenBank/DDBJ whole genome shotgun (WGS) entry which is preliminary data.</text>
</comment>
<evidence type="ECO:0000256" key="1">
    <source>
        <dbReference type="ARBA" id="ARBA00001942"/>
    </source>
</evidence>
<dbReference type="AlphaFoldDB" id="A0A561T0R6"/>
<evidence type="ECO:0000313" key="8">
    <source>
        <dbReference type="EMBL" id="TWF80693.1"/>
    </source>
</evidence>
<comment type="similarity">
    <text evidence="2">Belongs to the prokaryotic molybdopterin-containing oxidoreductase family.</text>
</comment>
<keyword evidence="3" id="KW-0500">Molybdenum</keyword>
<comment type="cofactor">
    <cofactor evidence="1">
        <name>Mo-bis(molybdopterin guanine dinucleotide)</name>
        <dbReference type="ChEBI" id="CHEBI:60539"/>
    </cofactor>
</comment>
<keyword evidence="5" id="KW-0560">Oxidoreductase</keyword>
<dbReference type="Gene3D" id="3.40.228.10">
    <property type="entry name" value="Dimethylsulfoxide Reductase, domain 2"/>
    <property type="match status" value="1"/>
</dbReference>
<dbReference type="Proteomes" id="UP000321261">
    <property type="component" value="Unassembled WGS sequence"/>
</dbReference>
<evidence type="ECO:0000259" key="6">
    <source>
        <dbReference type="Pfam" id="PF00384"/>
    </source>
</evidence>
<proteinExistence type="inferred from homology"/>
<dbReference type="GO" id="GO:0043546">
    <property type="term" value="F:molybdopterin cofactor binding"/>
    <property type="evidence" value="ECO:0007669"/>
    <property type="project" value="InterPro"/>
</dbReference>
<dbReference type="Gene3D" id="2.40.40.20">
    <property type="match status" value="1"/>
</dbReference>
<dbReference type="OrthoDB" id="7376058at2"/>
<dbReference type="GO" id="GO:0009061">
    <property type="term" value="P:anaerobic respiration"/>
    <property type="evidence" value="ECO:0007669"/>
    <property type="project" value="TreeGrafter"/>
</dbReference>
<dbReference type="InterPro" id="IPR050612">
    <property type="entry name" value="Prok_Mopterin_Oxidored"/>
</dbReference>
<evidence type="ECO:0000256" key="5">
    <source>
        <dbReference type="ARBA" id="ARBA00023002"/>
    </source>
</evidence>
<dbReference type="Gene3D" id="3.40.50.740">
    <property type="match status" value="1"/>
</dbReference>
<evidence type="ECO:0000313" key="9">
    <source>
        <dbReference type="Proteomes" id="UP000321261"/>
    </source>
</evidence>
<dbReference type="InterPro" id="IPR006656">
    <property type="entry name" value="Mopterin_OxRdtase"/>
</dbReference>
<keyword evidence="9" id="KW-1185">Reference proteome</keyword>
<evidence type="ECO:0000259" key="7">
    <source>
        <dbReference type="Pfam" id="PF01568"/>
    </source>
</evidence>
<dbReference type="PANTHER" id="PTHR43742:SF10">
    <property type="entry name" value="TRIMETHYLAMINE-N-OXIDE REDUCTASE 2"/>
    <property type="match status" value="1"/>
</dbReference>
<protein>
    <submittedName>
        <fullName evidence="8">Biotin/methionine sulfoxide reductase</fullName>
    </submittedName>
</protein>
<dbReference type="Gene3D" id="3.90.55.10">
    <property type="entry name" value="Dimethylsulfoxide Reductase, domain 3"/>
    <property type="match status" value="1"/>
</dbReference>
<dbReference type="Pfam" id="PF01568">
    <property type="entry name" value="Molydop_binding"/>
    <property type="match status" value="1"/>
</dbReference>